<organism evidence="3 4">
    <name type="scientific">Aureispira anguillae</name>
    <dbReference type="NCBI Taxonomy" id="2864201"/>
    <lineage>
        <taxon>Bacteria</taxon>
        <taxon>Pseudomonadati</taxon>
        <taxon>Bacteroidota</taxon>
        <taxon>Saprospiria</taxon>
        <taxon>Saprospirales</taxon>
        <taxon>Saprospiraceae</taxon>
        <taxon>Aureispira</taxon>
    </lineage>
</organism>
<evidence type="ECO:0000313" key="4">
    <source>
        <dbReference type="Proteomes" id="UP001060919"/>
    </source>
</evidence>
<name>A0A915YH00_9BACT</name>
<evidence type="ECO:0000256" key="1">
    <source>
        <dbReference type="SAM" id="Phobius"/>
    </source>
</evidence>
<feature type="domain" description="DSBA-like thioredoxin" evidence="2">
    <location>
        <begin position="34"/>
        <end position="234"/>
    </location>
</feature>
<keyword evidence="1" id="KW-0812">Transmembrane</keyword>
<dbReference type="Proteomes" id="UP001060919">
    <property type="component" value="Chromosome"/>
</dbReference>
<dbReference type="InterPro" id="IPR036249">
    <property type="entry name" value="Thioredoxin-like_sf"/>
</dbReference>
<dbReference type="KEGG" id="aup:AsAng_0036330"/>
<reference evidence="3" key="1">
    <citation type="submission" date="2022-09" db="EMBL/GenBank/DDBJ databases">
        <title>Aureispira anguillicida sp. nov., isolated from Leptocephalus of Japanese eel Anguilla japonica.</title>
        <authorList>
            <person name="Yuasa K."/>
            <person name="Mekata T."/>
            <person name="Ikunari K."/>
        </authorList>
    </citation>
    <scope>NUCLEOTIDE SEQUENCE</scope>
    <source>
        <strain evidence="3">EL160426</strain>
    </source>
</reference>
<accession>A0A915YH00</accession>
<dbReference type="Gene3D" id="3.40.30.10">
    <property type="entry name" value="Glutaredoxin"/>
    <property type="match status" value="1"/>
</dbReference>
<sequence length="240" mass="27149">MGSIYQLGRVALIFLVFTTTTCFTKEKKMKNYQLIYYYDALCGWCYGFSPVMSEIYGKYHQKMDFDVVSGGLFLGDRVGAIGQVAPYIKAGAYKQVEALTGVKFGKAFLEGPLESGTMVLNSLYPATALCVVKEHYPSKTMEFSSLLQKAIYRDGMEIEDWATYSNYAAQIGLDSADFYQKLLDPIYQQKAMQDFETWEAEGLSGFPAVVLVTKEKRILLSSGYVKYDELEKRLSNYLNQ</sequence>
<keyword evidence="4" id="KW-1185">Reference proteome</keyword>
<dbReference type="InterPro" id="IPR001853">
    <property type="entry name" value="DSBA-like_thioredoxin_dom"/>
</dbReference>
<evidence type="ECO:0000313" key="3">
    <source>
        <dbReference type="EMBL" id="BDS12908.1"/>
    </source>
</evidence>
<protein>
    <submittedName>
        <fullName evidence="3">DsbA family protein</fullName>
    </submittedName>
</protein>
<evidence type="ECO:0000259" key="2">
    <source>
        <dbReference type="Pfam" id="PF01323"/>
    </source>
</evidence>
<dbReference type="EMBL" id="AP026867">
    <property type="protein sequence ID" value="BDS12908.1"/>
    <property type="molecule type" value="Genomic_DNA"/>
</dbReference>
<keyword evidence="1" id="KW-0472">Membrane</keyword>
<dbReference type="Pfam" id="PF01323">
    <property type="entry name" value="DSBA"/>
    <property type="match status" value="1"/>
</dbReference>
<keyword evidence="1" id="KW-1133">Transmembrane helix</keyword>
<dbReference type="AlphaFoldDB" id="A0A915YH00"/>
<dbReference type="GO" id="GO:0016491">
    <property type="term" value="F:oxidoreductase activity"/>
    <property type="evidence" value="ECO:0007669"/>
    <property type="project" value="InterPro"/>
</dbReference>
<dbReference type="Gene3D" id="1.10.472.60">
    <property type="entry name" value="putative protein disulfide isomerase domain"/>
    <property type="match status" value="1"/>
</dbReference>
<dbReference type="SUPFAM" id="SSF52833">
    <property type="entry name" value="Thioredoxin-like"/>
    <property type="match status" value="1"/>
</dbReference>
<feature type="transmembrane region" description="Helical" evidence="1">
    <location>
        <begin position="6"/>
        <end position="24"/>
    </location>
</feature>
<gene>
    <name evidence="3" type="ORF">AsAng_0036330</name>
</gene>
<proteinExistence type="predicted"/>